<gene>
    <name evidence="6" type="ORF">LAMO00422_LOCUS9860</name>
</gene>
<feature type="region of interest" description="Disordered" evidence="3">
    <location>
        <begin position="625"/>
        <end position="669"/>
    </location>
</feature>
<dbReference type="AlphaFoldDB" id="A0A7S0DBC6"/>
<dbReference type="CDD" id="cd00030">
    <property type="entry name" value="C2"/>
    <property type="match status" value="1"/>
</dbReference>
<dbReference type="CDD" id="cd06093">
    <property type="entry name" value="PX_domain"/>
    <property type="match status" value="1"/>
</dbReference>
<dbReference type="GO" id="GO:0035091">
    <property type="term" value="F:phosphatidylinositol binding"/>
    <property type="evidence" value="ECO:0007669"/>
    <property type="project" value="InterPro"/>
</dbReference>
<evidence type="ECO:0000256" key="4">
    <source>
        <dbReference type="SAM" id="Phobius"/>
    </source>
</evidence>
<dbReference type="EMBL" id="HBEM01014334">
    <property type="protein sequence ID" value="CAD8449119.1"/>
    <property type="molecule type" value="Transcribed_RNA"/>
</dbReference>
<dbReference type="SUPFAM" id="SSF49562">
    <property type="entry name" value="C2 domain (Calcium/lipid-binding domain, CaLB)"/>
    <property type="match status" value="1"/>
</dbReference>
<keyword evidence="4" id="KW-1133">Transmembrane helix</keyword>
<reference evidence="6" key="1">
    <citation type="submission" date="2021-01" db="EMBL/GenBank/DDBJ databases">
        <authorList>
            <person name="Corre E."/>
            <person name="Pelletier E."/>
            <person name="Niang G."/>
            <person name="Scheremetjew M."/>
            <person name="Finn R."/>
            <person name="Kale V."/>
            <person name="Holt S."/>
            <person name="Cochrane G."/>
            <person name="Meng A."/>
            <person name="Brown T."/>
            <person name="Cohen L."/>
        </authorList>
    </citation>
    <scope>NUCLEOTIDE SEQUENCE</scope>
    <source>
        <strain evidence="6">CCMP2058</strain>
    </source>
</reference>
<feature type="domain" description="C2" evidence="5">
    <location>
        <begin position="186"/>
        <end position="306"/>
    </location>
</feature>
<evidence type="ECO:0000256" key="1">
    <source>
        <dbReference type="ARBA" id="ARBA00022723"/>
    </source>
</evidence>
<dbReference type="Gene3D" id="3.30.1520.10">
    <property type="entry name" value="Phox-like domain"/>
    <property type="match status" value="1"/>
</dbReference>
<dbReference type="SMART" id="SM00239">
    <property type="entry name" value="C2"/>
    <property type="match status" value="1"/>
</dbReference>
<feature type="transmembrane region" description="Helical" evidence="4">
    <location>
        <begin position="409"/>
        <end position="431"/>
    </location>
</feature>
<dbReference type="Gene3D" id="2.60.40.150">
    <property type="entry name" value="C2 domain"/>
    <property type="match status" value="1"/>
</dbReference>
<feature type="region of interest" description="Disordered" evidence="3">
    <location>
        <begin position="579"/>
        <end position="601"/>
    </location>
</feature>
<keyword evidence="4" id="KW-0812">Transmembrane</keyword>
<dbReference type="InterPro" id="IPR036871">
    <property type="entry name" value="PX_dom_sf"/>
</dbReference>
<sequence length="669" mass="76582">MSRNSMSQPSPAGPRHHKGTLINSAKSGLDSKFDVMEAKRALALKKAVSENKIKISILGISRRRDSFLKRHTYFTVQVDCGAEKWEVDRKSSQIVKLYQRCNHKSSKDMAAIVHLQSKFSKWNPVETRRAAFQKTLNTLIKKPVFLDFKPVLRFLEVTGIKQNYNNSKSQNTQAHEWRLRYEDRSPLVYFLKALLPQSGSRVSIGLLYVKVVSARDIPKVDFLGIADPYCKLNLGTIDKRGVQTKWKYNTSRPHWGEEFHIKVTNATSVLRVSIWDHDNVSNDECIGYCYIPLSELNHEQKVLGDFKLQRYIKEDDKKGKDKIDDTAKNIWKTKPPTVTLELKYTYSKMGELASFLHPEPKPYTYGKFDINVLYANLMELLTNIQPILDFFYDVHLTISWKDPYWSFQVLVVFILTCYHPWLLLVIIQLWLLRYMLIKFLENEAKEEESYVEVHDAHDDGTPIADEEEEVSLGVAARPLQAFIGASGYERTLATVQNRLFDANATLNTLYGLFDWHTPAITVTIFKVICGTTLYCIMLPNHYLILLVGCYILLMYTLVYKITVGTIAFIQHRLNAKGFPHDEDDPGENSEPGSRQVPRACQEGKMSVTFDEKVNVDGVFHEEKQSILGSENISQSKRGQEPPSPKNSPVGHSPKEGFFTGIRKRLSGKP</sequence>
<keyword evidence="2" id="KW-0106">Calcium</keyword>
<dbReference type="PROSITE" id="PS50004">
    <property type="entry name" value="C2"/>
    <property type="match status" value="1"/>
</dbReference>
<dbReference type="SUPFAM" id="SSF64268">
    <property type="entry name" value="PX domain"/>
    <property type="match status" value="1"/>
</dbReference>
<accession>A0A7S0DBC6</accession>
<dbReference type="InterPro" id="IPR035892">
    <property type="entry name" value="C2_domain_sf"/>
</dbReference>
<feature type="transmembrane region" description="Helical" evidence="4">
    <location>
        <begin position="515"/>
        <end position="536"/>
    </location>
</feature>
<keyword evidence="4" id="KW-0472">Membrane</keyword>
<dbReference type="Pfam" id="PF00168">
    <property type="entry name" value="C2"/>
    <property type="match status" value="1"/>
</dbReference>
<dbReference type="PANTHER" id="PTHR45911">
    <property type="entry name" value="C2 DOMAIN-CONTAINING PROTEIN"/>
    <property type="match status" value="1"/>
</dbReference>
<name>A0A7S0DBC6_9EUKA</name>
<evidence type="ECO:0000313" key="6">
    <source>
        <dbReference type="EMBL" id="CAD8449119.1"/>
    </source>
</evidence>
<evidence type="ECO:0000256" key="3">
    <source>
        <dbReference type="SAM" id="MobiDB-lite"/>
    </source>
</evidence>
<feature type="transmembrane region" description="Helical" evidence="4">
    <location>
        <begin position="543"/>
        <end position="569"/>
    </location>
</feature>
<feature type="compositionally biased region" description="Polar residues" evidence="3">
    <location>
        <begin position="1"/>
        <end position="10"/>
    </location>
</feature>
<feature type="region of interest" description="Disordered" evidence="3">
    <location>
        <begin position="1"/>
        <end position="22"/>
    </location>
</feature>
<dbReference type="PANTHER" id="PTHR45911:SF4">
    <property type="entry name" value="MULTIPLE C2 AND TRANSMEMBRANE DOMAIN-CONTAINING PROTEIN"/>
    <property type="match status" value="1"/>
</dbReference>
<keyword evidence="1" id="KW-0479">Metal-binding</keyword>
<feature type="compositionally biased region" description="Polar residues" evidence="3">
    <location>
        <begin position="626"/>
        <end position="636"/>
    </location>
</feature>
<protein>
    <recommendedName>
        <fullName evidence="5">C2 domain-containing protein</fullName>
    </recommendedName>
</protein>
<evidence type="ECO:0000259" key="5">
    <source>
        <dbReference type="PROSITE" id="PS50004"/>
    </source>
</evidence>
<dbReference type="GO" id="GO:0005509">
    <property type="term" value="F:calcium ion binding"/>
    <property type="evidence" value="ECO:0007669"/>
    <property type="project" value="TreeGrafter"/>
</dbReference>
<dbReference type="InterPro" id="IPR000008">
    <property type="entry name" value="C2_dom"/>
</dbReference>
<organism evidence="6">
    <name type="scientific">Amorphochlora amoebiformis</name>
    <dbReference type="NCBI Taxonomy" id="1561963"/>
    <lineage>
        <taxon>Eukaryota</taxon>
        <taxon>Sar</taxon>
        <taxon>Rhizaria</taxon>
        <taxon>Cercozoa</taxon>
        <taxon>Chlorarachniophyceae</taxon>
        <taxon>Amorphochlora</taxon>
    </lineage>
</organism>
<dbReference type="GO" id="GO:0016020">
    <property type="term" value="C:membrane"/>
    <property type="evidence" value="ECO:0007669"/>
    <property type="project" value="TreeGrafter"/>
</dbReference>
<evidence type="ECO:0000256" key="2">
    <source>
        <dbReference type="ARBA" id="ARBA00022837"/>
    </source>
</evidence>
<proteinExistence type="predicted"/>